<reference evidence="2 3" key="1">
    <citation type="submission" date="2024-09" db="EMBL/GenBank/DDBJ databases">
        <authorList>
            <person name="Sun Q."/>
            <person name="Mori K."/>
        </authorList>
    </citation>
    <scope>NUCLEOTIDE SEQUENCE [LARGE SCALE GENOMIC DNA]</scope>
    <source>
        <strain evidence="2 3">JCM 3323</strain>
    </source>
</reference>
<protein>
    <submittedName>
        <fullName evidence="2">Uncharacterized protein</fullName>
    </submittedName>
</protein>
<dbReference type="EMBL" id="JBHMCE010000009">
    <property type="protein sequence ID" value="MFB9530703.1"/>
    <property type="molecule type" value="Genomic_DNA"/>
</dbReference>
<sequence length="41" mass="4046">MSRALPRTGAGTGATARVPAATPGAAAAADAVRTHAWESLR</sequence>
<accession>A0ABV5Q5F2</accession>
<gene>
    <name evidence="2" type="ORF">ACFFRN_29265</name>
</gene>
<comment type="caution">
    <text evidence="2">The sequence shown here is derived from an EMBL/GenBank/DDBJ whole genome shotgun (WGS) entry which is preliminary data.</text>
</comment>
<dbReference type="Proteomes" id="UP001589646">
    <property type="component" value="Unassembled WGS sequence"/>
</dbReference>
<keyword evidence="3" id="KW-1185">Reference proteome</keyword>
<organism evidence="2 3">
    <name type="scientific">Nonomuraea roseola</name>
    <dbReference type="NCBI Taxonomy" id="46179"/>
    <lineage>
        <taxon>Bacteria</taxon>
        <taxon>Bacillati</taxon>
        <taxon>Actinomycetota</taxon>
        <taxon>Actinomycetes</taxon>
        <taxon>Streptosporangiales</taxon>
        <taxon>Streptosporangiaceae</taxon>
        <taxon>Nonomuraea</taxon>
    </lineage>
</organism>
<feature type="region of interest" description="Disordered" evidence="1">
    <location>
        <begin position="1"/>
        <end position="23"/>
    </location>
</feature>
<evidence type="ECO:0000313" key="3">
    <source>
        <dbReference type="Proteomes" id="UP001589646"/>
    </source>
</evidence>
<proteinExistence type="predicted"/>
<evidence type="ECO:0000313" key="2">
    <source>
        <dbReference type="EMBL" id="MFB9530703.1"/>
    </source>
</evidence>
<name>A0ABV5Q5F2_9ACTN</name>
<evidence type="ECO:0000256" key="1">
    <source>
        <dbReference type="SAM" id="MobiDB-lite"/>
    </source>
</evidence>
<dbReference type="RefSeq" id="WP_346120989.1">
    <property type="nucleotide sequence ID" value="NZ_BAAAXC010000012.1"/>
</dbReference>